<evidence type="ECO:0000313" key="2">
    <source>
        <dbReference type="EMBL" id="OGZ11053.1"/>
    </source>
</evidence>
<accession>A0A1G2DBZ0</accession>
<reference evidence="2 3" key="1">
    <citation type="journal article" date="2016" name="Nat. Commun.">
        <title>Thousands of microbial genomes shed light on interconnected biogeochemical processes in an aquifer system.</title>
        <authorList>
            <person name="Anantharaman K."/>
            <person name="Brown C.T."/>
            <person name="Hug L.A."/>
            <person name="Sharon I."/>
            <person name="Castelle C.J."/>
            <person name="Probst A.J."/>
            <person name="Thomas B.C."/>
            <person name="Singh A."/>
            <person name="Wilkins M.J."/>
            <person name="Karaoz U."/>
            <person name="Brodie E.L."/>
            <person name="Williams K.H."/>
            <person name="Hubbard S.S."/>
            <person name="Banfield J.F."/>
        </authorList>
    </citation>
    <scope>NUCLEOTIDE SEQUENCE [LARGE SCALE GENOMIC DNA]</scope>
</reference>
<evidence type="ECO:0000313" key="3">
    <source>
        <dbReference type="Proteomes" id="UP000178636"/>
    </source>
</evidence>
<feature type="chain" id="PRO_5009582525" evidence="1">
    <location>
        <begin position="24"/>
        <end position="145"/>
    </location>
</feature>
<gene>
    <name evidence="2" type="ORF">A3C93_01620</name>
</gene>
<proteinExistence type="predicted"/>
<feature type="signal peptide" evidence="1">
    <location>
        <begin position="1"/>
        <end position="23"/>
    </location>
</feature>
<protein>
    <submittedName>
        <fullName evidence="2">Uncharacterized protein</fullName>
    </submittedName>
</protein>
<sequence>MAKSNKKKIAVGVGLSLAAAAAAAGAGYYFYGSKHAAGNRKRAAAWAEDFKADVVAKTKKLKKFDERAYRVAVDEAMKAYANVRTIDKKDLARAAAELKGNWQAIAREAKRVAKADKRIVHREVKKAVRTVKRVIPRKLGKKKKS</sequence>
<comment type="caution">
    <text evidence="2">The sequence shown here is derived from an EMBL/GenBank/DDBJ whole genome shotgun (WGS) entry which is preliminary data.</text>
</comment>
<dbReference type="AlphaFoldDB" id="A0A1G2DBZ0"/>
<evidence type="ECO:0000256" key="1">
    <source>
        <dbReference type="SAM" id="SignalP"/>
    </source>
</evidence>
<dbReference type="EMBL" id="MHLO01000040">
    <property type="protein sequence ID" value="OGZ11053.1"/>
    <property type="molecule type" value="Genomic_DNA"/>
</dbReference>
<dbReference type="STRING" id="1798664.A3C93_01620"/>
<dbReference type="Proteomes" id="UP000178636">
    <property type="component" value="Unassembled WGS sequence"/>
</dbReference>
<organism evidence="2 3">
    <name type="scientific">Candidatus Lloydbacteria bacterium RIFCSPHIGHO2_02_FULL_54_17</name>
    <dbReference type="NCBI Taxonomy" id="1798664"/>
    <lineage>
        <taxon>Bacteria</taxon>
        <taxon>Candidatus Lloydiibacteriota</taxon>
    </lineage>
</organism>
<keyword evidence="1" id="KW-0732">Signal</keyword>
<name>A0A1G2DBZ0_9BACT</name>